<dbReference type="Gene3D" id="2.40.128.580">
    <property type="entry name" value="GXWXG domain"/>
    <property type="match status" value="1"/>
</dbReference>
<organism evidence="3 4">
    <name type="scientific">Saccharopolyspora rhizosphaerae</name>
    <dbReference type="NCBI Taxonomy" id="2492662"/>
    <lineage>
        <taxon>Bacteria</taxon>
        <taxon>Bacillati</taxon>
        <taxon>Actinomycetota</taxon>
        <taxon>Actinomycetes</taxon>
        <taxon>Pseudonocardiales</taxon>
        <taxon>Pseudonocardiaceae</taxon>
        <taxon>Saccharopolyspora</taxon>
    </lineage>
</organism>
<keyword evidence="4" id="KW-1185">Reference proteome</keyword>
<dbReference type="Pfam" id="PF14232">
    <property type="entry name" value="DUF4334"/>
    <property type="match status" value="1"/>
</dbReference>
<comment type="caution">
    <text evidence="3">The sequence shown here is derived from an EMBL/GenBank/DDBJ whole genome shotgun (WGS) entry which is preliminary data.</text>
</comment>
<dbReference type="RefSeq" id="WP_125090154.1">
    <property type="nucleotide sequence ID" value="NZ_RSAA01000009.1"/>
</dbReference>
<feature type="domain" description="GXWXG" evidence="1">
    <location>
        <begin position="24"/>
        <end position="81"/>
    </location>
</feature>
<proteinExistence type="predicted"/>
<evidence type="ECO:0000259" key="1">
    <source>
        <dbReference type="Pfam" id="PF14231"/>
    </source>
</evidence>
<protein>
    <submittedName>
        <fullName evidence="3">DUF4334 domain-containing protein</fullName>
    </submittedName>
</protein>
<evidence type="ECO:0000313" key="3">
    <source>
        <dbReference type="EMBL" id="RRO17338.1"/>
    </source>
</evidence>
<dbReference type="InterPro" id="IPR025951">
    <property type="entry name" value="GXWXG_dom"/>
</dbReference>
<name>A0A426JVX9_9PSEU</name>
<feature type="domain" description="DUF4334" evidence="2">
    <location>
        <begin position="125"/>
        <end position="180"/>
    </location>
</feature>
<dbReference type="EMBL" id="RSAA01000009">
    <property type="protein sequence ID" value="RRO17338.1"/>
    <property type="molecule type" value="Genomic_DNA"/>
</dbReference>
<gene>
    <name evidence="3" type="ORF">EIL87_11125</name>
</gene>
<dbReference type="Pfam" id="PF14231">
    <property type="entry name" value="GXWXG"/>
    <property type="match status" value="1"/>
</dbReference>
<dbReference type="OrthoDB" id="8905397at2"/>
<dbReference type="Proteomes" id="UP000274515">
    <property type="component" value="Unassembled WGS sequence"/>
</dbReference>
<evidence type="ECO:0000313" key="4">
    <source>
        <dbReference type="Proteomes" id="UP000274515"/>
    </source>
</evidence>
<reference evidence="3 4" key="1">
    <citation type="submission" date="2018-11" db="EMBL/GenBank/DDBJ databases">
        <title>Saccharopolyspora rhizosphaerae sp. nov., an actinomycete isolated from rhizosphere soil in Thailand.</title>
        <authorList>
            <person name="Intra B."/>
            <person name="Euanorasetr J."/>
            <person name="Take A."/>
            <person name="Inahashi Y."/>
            <person name="Mori M."/>
            <person name="Panbangred W."/>
            <person name="Matsumoto A."/>
        </authorList>
    </citation>
    <scope>NUCLEOTIDE SEQUENCE [LARGE SCALE GENOMIC DNA]</scope>
    <source>
        <strain evidence="3 4">H219</strain>
    </source>
</reference>
<dbReference type="InterPro" id="IPR025568">
    <property type="entry name" value="DUF4334"/>
</dbReference>
<dbReference type="AlphaFoldDB" id="A0A426JVX9"/>
<sequence length="183" mass="19915">MTAQDAGERLRLLEAGASPEAVLALFDSLPAVRVEELVGTWRGNGIHTGNPLDGLLERFGWYGKRFGGPEDAHPLLFSTSGGRVVSVNPAFMPVGTLLSVADKVKSPVVAALFRRLVPVVTTNKPRARLRVVEYRGVSSAAMVYDALPIYDPFRKVDDHTLLCAMDLRGLDAPFLFVLRRDAA</sequence>
<accession>A0A426JVX9</accession>
<evidence type="ECO:0000259" key="2">
    <source>
        <dbReference type="Pfam" id="PF14232"/>
    </source>
</evidence>